<dbReference type="OrthoDB" id="1263582at2"/>
<gene>
    <name evidence="7" type="ORF">SAMN02927937_02546</name>
</gene>
<dbReference type="Pfam" id="PF04893">
    <property type="entry name" value="Yip1"/>
    <property type="match status" value="1"/>
</dbReference>
<comment type="subcellular location">
    <subcellularLocation>
        <location evidence="1">Membrane</location>
        <topology evidence="1">Multi-pass membrane protein</topology>
    </subcellularLocation>
</comment>
<feature type="transmembrane region" description="Helical" evidence="5">
    <location>
        <begin position="58"/>
        <end position="77"/>
    </location>
</feature>
<keyword evidence="8" id="KW-1185">Reference proteome</keyword>
<dbReference type="RefSeq" id="WP_091101771.1">
    <property type="nucleotide sequence ID" value="NZ_FNXE01000047.1"/>
</dbReference>
<accession>A0A1H6MAM9</accession>
<evidence type="ECO:0000256" key="3">
    <source>
        <dbReference type="ARBA" id="ARBA00022989"/>
    </source>
</evidence>
<keyword evidence="4 5" id="KW-0472">Membrane</keyword>
<dbReference type="InterPro" id="IPR006977">
    <property type="entry name" value="Yip1_dom"/>
</dbReference>
<name>A0A1H6MAM9_9FLAO</name>
<dbReference type="EMBL" id="FNXE01000047">
    <property type="protein sequence ID" value="SEH98503.1"/>
    <property type="molecule type" value="Genomic_DNA"/>
</dbReference>
<feature type="transmembrane region" description="Helical" evidence="5">
    <location>
        <begin position="20"/>
        <end position="38"/>
    </location>
</feature>
<evidence type="ECO:0000256" key="4">
    <source>
        <dbReference type="ARBA" id="ARBA00023136"/>
    </source>
</evidence>
<proteinExistence type="predicted"/>
<sequence length="192" mass="22243">MNKLLQLLKNPFAIIEDKKLLFFGIFSFIIGIFLAYYFQLQRQILRLNILETPTITQVIIWHFIIVASLAIMFFTLGKIINRKTRFLDILNTVLIALIPIYISFFQNFNNFLTVQTTQMLDAIKDGSIYTQSPPVLFILVGFIGLFLFIYYIYLLFIGFKTATNAKKTSHYVLFFVLLIITDILTSGLINSI</sequence>
<feature type="domain" description="Yip1" evidence="6">
    <location>
        <begin position="22"/>
        <end position="180"/>
    </location>
</feature>
<protein>
    <recommendedName>
        <fullName evidence="6">Yip1 domain-containing protein</fullName>
    </recommendedName>
</protein>
<evidence type="ECO:0000256" key="2">
    <source>
        <dbReference type="ARBA" id="ARBA00022692"/>
    </source>
</evidence>
<feature type="transmembrane region" description="Helical" evidence="5">
    <location>
        <begin position="135"/>
        <end position="159"/>
    </location>
</feature>
<evidence type="ECO:0000259" key="6">
    <source>
        <dbReference type="Pfam" id="PF04893"/>
    </source>
</evidence>
<dbReference type="STRING" id="1159016.SAMN02927937_02546"/>
<dbReference type="AlphaFoldDB" id="A0A1H6MAM9"/>
<dbReference type="Proteomes" id="UP000199634">
    <property type="component" value="Unassembled WGS sequence"/>
</dbReference>
<evidence type="ECO:0000256" key="5">
    <source>
        <dbReference type="SAM" id="Phobius"/>
    </source>
</evidence>
<evidence type="ECO:0000256" key="1">
    <source>
        <dbReference type="ARBA" id="ARBA00004141"/>
    </source>
</evidence>
<dbReference type="GO" id="GO:0016020">
    <property type="term" value="C:membrane"/>
    <property type="evidence" value="ECO:0007669"/>
    <property type="project" value="UniProtKB-SubCell"/>
</dbReference>
<feature type="transmembrane region" description="Helical" evidence="5">
    <location>
        <begin position="171"/>
        <end position="189"/>
    </location>
</feature>
<keyword evidence="3 5" id="KW-1133">Transmembrane helix</keyword>
<evidence type="ECO:0000313" key="8">
    <source>
        <dbReference type="Proteomes" id="UP000199634"/>
    </source>
</evidence>
<evidence type="ECO:0000313" key="7">
    <source>
        <dbReference type="EMBL" id="SEH98503.1"/>
    </source>
</evidence>
<reference evidence="8" key="1">
    <citation type="submission" date="2016-10" db="EMBL/GenBank/DDBJ databases">
        <authorList>
            <person name="Varghese N."/>
            <person name="Submissions S."/>
        </authorList>
    </citation>
    <scope>NUCLEOTIDE SEQUENCE [LARGE SCALE GENOMIC DNA]</scope>
    <source>
        <strain evidence="8">CGMCC 1.10825</strain>
    </source>
</reference>
<organism evidence="7 8">
    <name type="scientific">Paenimyroides marinum</name>
    <dbReference type="NCBI Taxonomy" id="1159016"/>
    <lineage>
        <taxon>Bacteria</taxon>
        <taxon>Pseudomonadati</taxon>
        <taxon>Bacteroidota</taxon>
        <taxon>Flavobacteriia</taxon>
        <taxon>Flavobacteriales</taxon>
        <taxon>Flavobacteriaceae</taxon>
        <taxon>Paenimyroides</taxon>
    </lineage>
</organism>
<keyword evidence="2 5" id="KW-0812">Transmembrane</keyword>
<feature type="transmembrane region" description="Helical" evidence="5">
    <location>
        <begin position="89"/>
        <end position="108"/>
    </location>
</feature>